<evidence type="ECO:0000313" key="3">
    <source>
        <dbReference type="EMBL" id="MPM85152.1"/>
    </source>
</evidence>
<dbReference type="InterPro" id="IPR059064">
    <property type="entry name" value="TYRAAT2_C"/>
</dbReference>
<proteinExistence type="predicted"/>
<reference evidence="3" key="1">
    <citation type="submission" date="2019-08" db="EMBL/GenBank/DDBJ databases">
        <authorList>
            <person name="Kucharzyk K."/>
            <person name="Murdoch R.W."/>
            <person name="Higgins S."/>
            <person name="Loffler F."/>
        </authorList>
    </citation>
    <scope>NUCLEOTIDE SEQUENCE</scope>
</reference>
<keyword evidence="1" id="KW-0560">Oxidoreductase</keyword>
<dbReference type="Gene3D" id="3.40.50.720">
    <property type="entry name" value="NAD(P)-binding Rossmann-like Domain"/>
    <property type="match status" value="1"/>
</dbReference>
<sequence>MPAMEANLRIGVYGLGRFGSFWAKELATHGFTVVGYGRSATSAPDGVRLGSEDEVLTCDVLFYCVSISAFSAVLDRTAGRIGEHTLVMDTCSVKLYPAKLMREKLPKQVQCIATHPMFGPDSGKNGVAGLPFVICPVNCEQKVLQDWVSEFKRWDLHVLSMSCEQHDREAAWSQGITHFIGRTLSELSLGETELATTGYRTLMTVVEQTCNDPLQLFYDLQRYNPYARQMRMGLKGALDTVMEALKKQEDGR</sequence>
<dbReference type="GO" id="GO:0008977">
    <property type="term" value="F:prephenate dehydrogenase (NAD+) activity"/>
    <property type="evidence" value="ECO:0007669"/>
    <property type="project" value="InterPro"/>
</dbReference>
<dbReference type="Pfam" id="PF02153">
    <property type="entry name" value="PDH_N"/>
    <property type="match status" value="1"/>
</dbReference>
<dbReference type="PROSITE" id="PS51176">
    <property type="entry name" value="PDH_ADH"/>
    <property type="match status" value="1"/>
</dbReference>
<dbReference type="GO" id="GO:0006571">
    <property type="term" value="P:tyrosine biosynthetic process"/>
    <property type="evidence" value="ECO:0007669"/>
    <property type="project" value="InterPro"/>
</dbReference>
<gene>
    <name evidence="3" type="ORF">SDC9_132229</name>
</gene>
<comment type="caution">
    <text evidence="3">The sequence shown here is derived from an EMBL/GenBank/DDBJ whole genome shotgun (WGS) entry which is preliminary data.</text>
</comment>
<dbReference type="PANTHER" id="PTHR43207:SF4">
    <property type="entry name" value="AROGENATE DEHYDROGENASE 2, CHLOROPLASTIC"/>
    <property type="match status" value="1"/>
</dbReference>
<dbReference type="InterPro" id="IPR036291">
    <property type="entry name" value="NAD(P)-bd_dom_sf"/>
</dbReference>
<evidence type="ECO:0000256" key="1">
    <source>
        <dbReference type="ARBA" id="ARBA00023002"/>
    </source>
</evidence>
<name>A0A645D958_9ZZZZ</name>
<protein>
    <recommendedName>
        <fullName evidence="2">Prephenate/arogenate dehydrogenase domain-containing protein</fullName>
    </recommendedName>
</protein>
<feature type="domain" description="Prephenate/arogenate dehydrogenase" evidence="2">
    <location>
        <begin position="8"/>
        <end position="252"/>
    </location>
</feature>
<accession>A0A645D958</accession>
<dbReference type="Pfam" id="PF26213">
    <property type="entry name" value="TYRAAT1_C"/>
    <property type="match status" value="1"/>
</dbReference>
<dbReference type="EMBL" id="VSSQ01033523">
    <property type="protein sequence ID" value="MPM85152.1"/>
    <property type="molecule type" value="Genomic_DNA"/>
</dbReference>
<dbReference type="InterPro" id="IPR003099">
    <property type="entry name" value="Prephen_DH"/>
</dbReference>
<dbReference type="GO" id="GO:0033730">
    <property type="term" value="F:arogenate dehydrogenase (NADP+) activity"/>
    <property type="evidence" value="ECO:0007669"/>
    <property type="project" value="InterPro"/>
</dbReference>
<dbReference type="InterPro" id="IPR045011">
    <property type="entry name" value="TYRAAT1/2"/>
</dbReference>
<dbReference type="PANTHER" id="PTHR43207">
    <property type="entry name" value="AROGENATE DEHYDROGENASE-RELATED"/>
    <property type="match status" value="1"/>
</dbReference>
<dbReference type="GO" id="GO:0070403">
    <property type="term" value="F:NAD+ binding"/>
    <property type="evidence" value="ECO:0007669"/>
    <property type="project" value="InterPro"/>
</dbReference>
<dbReference type="SUPFAM" id="SSF48179">
    <property type="entry name" value="6-phosphogluconate dehydrogenase C-terminal domain-like"/>
    <property type="match status" value="1"/>
</dbReference>
<organism evidence="3">
    <name type="scientific">bioreactor metagenome</name>
    <dbReference type="NCBI Taxonomy" id="1076179"/>
    <lineage>
        <taxon>unclassified sequences</taxon>
        <taxon>metagenomes</taxon>
        <taxon>ecological metagenomes</taxon>
    </lineage>
</organism>
<dbReference type="InterPro" id="IPR008927">
    <property type="entry name" value="6-PGluconate_DH-like_C_sf"/>
</dbReference>
<dbReference type="GO" id="GO:0004665">
    <property type="term" value="F:prephenate dehydrogenase (NADP+) activity"/>
    <property type="evidence" value="ECO:0007669"/>
    <property type="project" value="InterPro"/>
</dbReference>
<dbReference type="SUPFAM" id="SSF51735">
    <property type="entry name" value="NAD(P)-binding Rossmann-fold domains"/>
    <property type="match status" value="1"/>
</dbReference>
<dbReference type="AlphaFoldDB" id="A0A645D958"/>
<evidence type="ECO:0000259" key="2">
    <source>
        <dbReference type="PROSITE" id="PS51176"/>
    </source>
</evidence>
<dbReference type="InterPro" id="IPR046826">
    <property type="entry name" value="PDH_N"/>
</dbReference>